<dbReference type="InterPro" id="IPR050834">
    <property type="entry name" value="Glycosyltransf_2"/>
</dbReference>
<dbReference type="InterPro" id="IPR001173">
    <property type="entry name" value="Glyco_trans_2-like"/>
</dbReference>
<dbReference type="Pfam" id="PF00535">
    <property type="entry name" value="Glycos_transf_2"/>
    <property type="match status" value="1"/>
</dbReference>
<dbReference type="GO" id="GO:0016757">
    <property type="term" value="F:glycosyltransferase activity"/>
    <property type="evidence" value="ECO:0007669"/>
    <property type="project" value="UniProtKB-KW"/>
</dbReference>
<organism evidence="2">
    <name type="scientific">Candidatus Thiocaldithrix dubininis</name>
    <dbReference type="NCBI Taxonomy" id="3080823"/>
    <lineage>
        <taxon>Bacteria</taxon>
        <taxon>Pseudomonadati</taxon>
        <taxon>Pseudomonadota</taxon>
        <taxon>Gammaproteobacteria</taxon>
        <taxon>Thiotrichales</taxon>
        <taxon>Thiotrichaceae</taxon>
        <taxon>Candidatus Thiocaldithrix</taxon>
    </lineage>
</organism>
<dbReference type="EC" id="2.4.-.-" evidence="2"/>
<dbReference type="Proteomes" id="UP001300672">
    <property type="component" value="Chromosome"/>
</dbReference>
<dbReference type="InterPro" id="IPR029044">
    <property type="entry name" value="Nucleotide-diphossugar_trans"/>
</dbReference>
<dbReference type="AlphaFoldDB" id="A0AA95KKN3"/>
<dbReference type="SUPFAM" id="SSF53448">
    <property type="entry name" value="Nucleotide-diphospho-sugar transferases"/>
    <property type="match status" value="1"/>
</dbReference>
<dbReference type="Gene3D" id="3.90.550.10">
    <property type="entry name" value="Spore Coat Polysaccharide Biosynthesis Protein SpsA, Chain A"/>
    <property type="match status" value="1"/>
</dbReference>
<reference evidence="2" key="2">
    <citation type="submission" date="2023-04" db="EMBL/GenBank/DDBJ databases">
        <authorList>
            <person name="Beletskiy A.V."/>
            <person name="Mardanov A.V."/>
            <person name="Ravin N.V."/>
        </authorList>
    </citation>
    <scope>NUCLEOTIDE SEQUENCE</scope>
    <source>
        <strain evidence="2">GKL-01</strain>
    </source>
</reference>
<sequence length="484" mass="56627">MRADHTGTNICTISVIVPVYNHEAWVAQALHSILQQCYQALELIVIDDASSDQSWSVVQSVCQQYPHASIQCRQHITNQGAAATLNEGLSLATGEYIAILNSDDYWHPQRLASLMSYAQAVNADFLGTDVDLIDGESIRLTEQDEPHWLTWFAGLKQDYQQQQDLLATVLQGNLFISTSNFFMHKRVVAAVGEFKDLRYVHDYDYLLRVLSQGFKAEILPDTYLSYRLHRSNTIREQPLAAIRENMGMLLGYLPRLSSQLTPARLRGLQIQLQNLYRYTHEEWQSDLHLTQQAVERELMPLIQDRDAWISERDTWIKERDGIIQQQAKAISDLAEQAAQVQDQLQTQAQWLADRDQWIAERDAWIAERDSLIKSLQSHLQQHQHWVLERDTWIADRERWIVERDLLIQQQAQHIQLQQQWVADRDAWIAERDTWLDERDQLIQQLRQQQRQLTQSWSYRLGRGLLAPLRWLRFKRTSTEATYYA</sequence>
<keyword evidence="2" id="KW-0328">Glycosyltransferase</keyword>
<dbReference type="PANTHER" id="PTHR43685">
    <property type="entry name" value="GLYCOSYLTRANSFERASE"/>
    <property type="match status" value="1"/>
</dbReference>
<feature type="domain" description="Glycosyltransferase 2-like" evidence="1">
    <location>
        <begin position="14"/>
        <end position="163"/>
    </location>
</feature>
<reference evidence="2" key="1">
    <citation type="journal article" date="2023" name="Int. J. Mol. Sci.">
        <title>Metagenomics Revealed a New Genus 'Candidatus Thiocaldithrix dubininis' gen. nov., sp. nov. and a New Species 'Candidatus Thiothrix putei' sp. nov. in the Family Thiotrichaceae, Some Members of Which Have Traits of Both Na+- and H+-Motive Energetics.</title>
        <authorList>
            <person name="Ravin N.V."/>
            <person name="Muntyan M.S."/>
            <person name="Smolyakov D.D."/>
            <person name="Rudenko T.S."/>
            <person name="Beletsky A.V."/>
            <person name="Mardanov A.V."/>
            <person name="Grabovich M.Y."/>
        </authorList>
    </citation>
    <scope>NUCLEOTIDE SEQUENCE</scope>
    <source>
        <strain evidence="2">GKL-01</strain>
    </source>
</reference>
<name>A0AA95KKN3_9GAMM</name>
<dbReference type="EMBL" id="CP124755">
    <property type="protein sequence ID" value="WGZ91487.1"/>
    <property type="molecule type" value="Genomic_DNA"/>
</dbReference>
<dbReference type="PANTHER" id="PTHR43685:SF11">
    <property type="entry name" value="GLYCOSYLTRANSFERASE TAGX-RELATED"/>
    <property type="match status" value="1"/>
</dbReference>
<keyword evidence="2" id="KW-0808">Transferase</keyword>
<accession>A0AA95KKN3</accession>
<gene>
    <name evidence="2" type="ORF">QJT80_03210</name>
</gene>
<dbReference type="KEGG" id="tdu:QJT80_03210"/>
<evidence type="ECO:0000259" key="1">
    <source>
        <dbReference type="Pfam" id="PF00535"/>
    </source>
</evidence>
<proteinExistence type="predicted"/>
<evidence type="ECO:0000313" key="2">
    <source>
        <dbReference type="EMBL" id="WGZ91487.1"/>
    </source>
</evidence>
<protein>
    <submittedName>
        <fullName evidence="2">Glycosyltransferase</fullName>
        <ecNumber evidence="2">2.4.-.-</ecNumber>
    </submittedName>
</protein>